<dbReference type="STRING" id="22663.A0A2I0HJ06"/>
<evidence type="ECO:0000313" key="1">
    <source>
        <dbReference type="EMBL" id="PKI31682.1"/>
    </source>
</evidence>
<comment type="caution">
    <text evidence="1">The sequence shown here is derived from an EMBL/GenBank/DDBJ whole genome shotgun (WGS) entry which is preliminary data.</text>
</comment>
<organism evidence="1 2">
    <name type="scientific">Punica granatum</name>
    <name type="common">Pomegranate</name>
    <dbReference type="NCBI Taxonomy" id="22663"/>
    <lineage>
        <taxon>Eukaryota</taxon>
        <taxon>Viridiplantae</taxon>
        <taxon>Streptophyta</taxon>
        <taxon>Embryophyta</taxon>
        <taxon>Tracheophyta</taxon>
        <taxon>Spermatophyta</taxon>
        <taxon>Magnoliopsida</taxon>
        <taxon>eudicotyledons</taxon>
        <taxon>Gunneridae</taxon>
        <taxon>Pentapetalae</taxon>
        <taxon>rosids</taxon>
        <taxon>malvids</taxon>
        <taxon>Myrtales</taxon>
        <taxon>Lythraceae</taxon>
        <taxon>Punica</taxon>
    </lineage>
</organism>
<name>A0A2I0HJ06_PUNGR</name>
<reference evidence="1 2" key="1">
    <citation type="submission" date="2017-11" db="EMBL/GenBank/DDBJ databases">
        <title>De-novo sequencing of pomegranate (Punica granatum L.) genome.</title>
        <authorList>
            <person name="Akparov Z."/>
            <person name="Amiraslanov A."/>
            <person name="Hajiyeva S."/>
            <person name="Abbasov M."/>
            <person name="Kaur K."/>
            <person name="Hamwieh A."/>
            <person name="Solovyev V."/>
            <person name="Salamov A."/>
            <person name="Braich B."/>
            <person name="Kosarev P."/>
            <person name="Mahmoud A."/>
            <person name="Hajiyev E."/>
            <person name="Babayeva S."/>
            <person name="Izzatullayeva V."/>
            <person name="Mammadov A."/>
            <person name="Mammadov A."/>
            <person name="Sharifova S."/>
            <person name="Ojaghi J."/>
            <person name="Eynullazada K."/>
            <person name="Bayramov B."/>
            <person name="Abdulazimova A."/>
            <person name="Shahmuradov I."/>
        </authorList>
    </citation>
    <scope>NUCLEOTIDE SEQUENCE [LARGE SCALE GENOMIC DNA]</scope>
    <source>
        <strain evidence="2">cv. AG2017</strain>
        <tissue evidence="1">Leaf</tissue>
    </source>
</reference>
<dbReference type="GO" id="GO:0045488">
    <property type="term" value="P:pectin metabolic process"/>
    <property type="evidence" value="ECO:0007669"/>
    <property type="project" value="InterPro"/>
</dbReference>
<dbReference type="PANTHER" id="PTHR34208">
    <property type="entry name" value="S-ADENOSYL-L-METHIONINE-DEPENDENT METHYLTRANSFERASE-RELATED"/>
    <property type="match status" value="1"/>
</dbReference>
<sequence>MVSRQVGSSRRLVDRGIPFAGSLHSKSRSSPLLSVVLVLLVTSHADIKFPLPHRPKSSSLVIVSDALDYLSLKYLSRTLPDLARVSADSIVIFTVHSFFFCRAASFFRRAEQSFACFTVTVSSSMACKLSRYIYLTIETEKKRQELAFAEGLIKHFSIYKEKNEETYPDARKICIEYGIRCREQGALRFEPSTASVG</sequence>
<dbReference type="InterPro" id="IPR044689">
    <property type="entry name" value="CGR2/3"/>
</dbReference>
<dbReference type="EMBL" id="PGOL01008462">
    <property type="protein sequence ID" value="PKI31682.1"/>
    <property type="molecule type" value="Genomic_DNA"/>
</dbReference>
<dbReference type="AlphaFoldDB" id="A0A2I0HJ06"/>
<protein>
    <submittedName>
        <fullName evidence="1">Uncharacterized protein</fullName>
    </submittedName>
</protein>
<gene>
    <name evidence="1" type="ORF">CRG98_047927</name>
</gene>
<accession>A0A2I0HJ06</accession>
<proteinExistence type="predicted"/>
<evidence type="ECO:0000313" key="2">
    <source>
        <dbReference type="Proteomes" id="UP000233551"/>
    </source>
</evidence>
<keyword evidence="2" id="KW-1185">Reference proteome</keyword>
<dbReference type="GO" id="GO:0008168">
    <property type="term" value="F:methyltransferase activity"/>
    <property type="evidence" value="ECO:0007669"/>
    <property type="project" value="InterPro"/>
</dbReference>
<dbReference type="Proteomes" id="UP000233551">
    <property type="component" value="Unassembled WGS sequence"/>
</dbReference>
<dbReference type="PANTHER" id="PTHR34208:SF18">
    <property type="entry name" value="PECTIN METHYLESTERASE CGR3-RELATED"/>
    <property type="match status" value="1"/>
</dbReference>